<dbReference type="Proteomes" id="UP001153709">
    <property type="component" value="Chromosome 5"/>
</dbReference>
<comment type="similarity">
    <text evidence="11">Belongs to the inward rectifier-type potassium channel (TC 1.A.2.1) family.</text>
</comment>
<dbReference type="GO" id="GO:0005886">
    <property type="term" value="C:plasma membrane"/>
    <property type="evidence" value="ECO:0007669"/>
    <property type="project" value="TreeGrafter"/>
</dbReference>
<dbReference type="Gene3D" id="1.10.287.70">
    <property type="match status" value="1"/>
</dbReference>
<evidence type="ECO:0000256" key="12">
    <source>
        <dbReference type="SAM" id="Phobius"/>
    </source>
</evidence>
<keyword evidence="7 12" id="KW-1133">Transmembrane helix</keyword>
<dbReference type="PRINTS" id="PR01320">
    <property type="entry name" value="KIRCHANNEL"/>
</dbReference>
<gene>
    <name evidence="15" type="ORF">DIABBA_LOCUS8591</name>
</gene>
<dbReference type="OrthoDB" id="273257at2759"/>
<dbReference type="InterPro" id="IPR016449">
    <property type="entry name" value="K_chnl_inward-rec_Kir"/>
</dbReference>
<organism evidence="15 16">
    <name type="scientific">Diabrotica balteata</name>
    <name type="common">Banded cucumber beetle</name>
    <dbReference type="NCBI Taxonomy" id="107213"/>
    <lineage>
        <taxon>Eukaryota</taxon>
        <taxon>Metazoa</taxon>
        <taxon>Ecdysozoa</taxon>
        <taxon>Arthropoda</taxon>
        <taxon>Hexapoda</taxon>
        <taxon>Insecta</taxon>
        <taxon>Pterygota</taxon>
        <taxon>Neoptera</taxon>
        <taxon>Endopterygota</taxon>
        <taxon>Coleoptera</taxon>
        <taxon>Polyphaga</taxon>
        <taxon>Cucujiformia</taxon>
        <taxon>Chrysomeloidea</taxon>
        <taxon>Chrysomelidae</taxon>
        <taxon>Galerucinae</taxon>
        <taxon>Diabroticina</taxon>
        <taxon>Diabroticites</taxon>
        <taxon>Diabrotica</taxon>
    </lineage>
</organism>
<dbReference type="SUPFAM" id="SSF81324">
    <property type="entry name" value="Voltage-gated potassium channels"/>
    <property type="match status" value="1"/>
</dbReference>
<evidence type="ECO:0000256" key="1">
    <source>
        <dbReference type="ARBA" id="ARBA00004141"/>
    </source>
</evidence>
<keyword evidence="16" id="KW-1185">Reference proteome</keyword>
<evidence type="ECO:0000256" key="2">
    <source>
        <dbReference type="ARBA" id="ARBA00022448"/>
    </source>
</evidence>
<keyword evidence="9 12" id="KW-0472">Membrane</keyword>
<dbReference type="GO" id="GO:0005242">
    <property type="term" value="F:inward rectifier potassium channel activity"/>
    <property type="evidence" value="ECO:0007669"/>
    <property type="project" value="InterPro"/>
</dbReference>
<keyword evidence="6 11" id="KW-0630">Potassium</keyword>
<dbReference type="InterPro" id="IPR013518">
    <property type="entry name" value="K_chnl_inward-rec_Kir_cyto"/>
</dbReference>
<evidence type="ECO:0000256" key="8">
    <source>
        <dbReference type="ARBA" id="ARBA00023065"/>
    </source>
</evidence>
<dbReference type="InterPro" id="IPR014756">
    <property type="entry name" value="Ig_E-set"/>
</dbReference>
<dbReference type="Gene3D" id="2.60.40.1400">
    <property type="entry name" value="G protein-activated inward rectifier potassium channel 1"/>
    <property type="match status" value="1"/>
</dbReference>
<name>A0A9N9T2U7_DIABA</name>
<dbReference type="GO" id="GO:1990573">
    <property type="term" value="P:potassium ion import across plasma membrane"/>
    <property type="evidence" value="ECO:0007669"/>
    <property type="project" value="TreeGrafter"/>
</dbReference>
<evidence type="ECO:0000259" key="13">
    <source>
        <dbReference type="Pfam" id="PF01007"/>
    </source>
</evidence>
<dbReference type="Pfam" id="PF01007">
    <property type="entry name" value="IRK"/>
    <property type="match status" value="1"/>
</dbReference>
<evidence type="ECO:0000256" key="6">
    <source>
        <dbReference type="ARBA" id="ARBA00022958"/>
    </source>
</evidence>
<dbReference type="PANTHER" id="PTHR11767:SF113">
    <property type="entry name" value="INWARDLY RECTIFYING POTASSIUM CHANNEL 2, ISOFORM D"/>
    <property type="match status" value="1"/>
</dbReference>
<keyword evidence="5 11" id="KW-0851">Voltage-gated channel</keyword>
<evidence type="ECO:0000256" key="7">
    <source>
        <dbReference type="ARBA" id="ARBA00022989"/>
    </source>
</evidence>
<dbReference type="GO" id="GO:0034702">
    <property type="term" value="C:monoatomic ion channel complex"/>
    <property type="evidence" value="ECO:0007669"/>
    <property type="project" value="UniProtKB-KW"/>
</dbReference>
<evidence type="ECO:0000256" key="5">
    <source>
        <dbReference type="ARBA" id="ARBA00022882"/>
    </source>
</evidence>
<dbReference type="InterPro" id="IPR040445">
    <property type="entry name" value="Kir_TM"/>
</dbReference>
<sequence>MYEELEYDSVRDQYTEVSFDEFSEDSDEHQSQHAQRNPLLILKRQKKRKTRKTTLSNLARLIKKSGRLNTFLKQRTNKNIYYIRDLGNTLLGIRWRWILITLFLVNVGCFMVFGMLWWVIAIGSGDFNPNVTEPCIVNTNTLTGYFLLSAETITTIGYGYRYPSEQCNFGWFMLVSQVILSVAIQGTLVSVVYVKITKPITTSSTSVFSKKAVICMRDGKLRFIFRINDFTKKIWCGTNISLYFMDKEIIYPNTEFEIIQMEVEPHGLLIFPLEIEHVINETSPLWTFRPLDILESRFEIIAVAEGSSNITGQVSQNRTSYSNSDILWGHRFTPCVDYDDEEECYVVDYKKFKQIIPFDSPLCSAKMLGDIQHSTSLTKKSFEYK</sequence>
<keyword evidence="8 11" id="KW-0406">Ion transport</keyword>
<evidence type="ECO:0000313" key="15">
    <source>
        <dbReference type="EMBL" id="CAG9835398.1"/>
    </source>
</evidence>
<evidence type="ECO:0000256" key="10">
    <source>
        <dbReference type="ARBA" id="ARBA00023303"/>
    </source>
</evidence>
<dbReference type="PANTHER" id="PTHR11767">
    <property type="entry name" value="INWARD RECTIFIER POTASSIUM CHANNEL"/>
    <property type="match status" value="1"/>
</dbReference>
<keyword evidence="4 11" id="KW-0812">Transmembrane</keyword>
<protein>
    <submittedName>
        <fullName evidence="15">Uncharacterized protein</fullName>
    </submittedName>
</protein>
<accession>A0A9N9T2U7</accession>
<dbReference type="InterPro" id="IPR041647">
    <property type="entry name" value="IRK_C"/>
</dbReference>
<evidence type="ECO:0000256" key="9">
    <source>
        <dbReference type="ARBA" id="ARBA00023136"/>
    </source>
</evidence>
<evidence type="ECO:0000256" key="3">
    <source>
        <dbReference type="ARBA" id="ARBA00022538"/>
    </source>
</evidence>
<dbReference type="EMBL" id="OU898280">
    <property type="protein sequence ID" value="CAG9835398.1"/>
    <property type="molecule type" value="Genomic_DNA"/>
</dbReference>
<evidence type="ECO:0000259" key="14">
    <source>
        <dbReference type="Pfam" id="PF17655"/>
    </source>
</evidence>
<reference evidence="15" key="1">
    <citation type="submission" date="2022-01" db="EMBL/GenBank/DDBJ databases">
        <authorList>
            <person name="King R."/>
        </authorList>
    </citation>
    <scope>NUCLEOTIDE SEQUENCE</scope>
</reference>
<feature type="domain" description="Potassium channel inwardly rectifying transmembrane" evidence="13">
    <location>
        <begin position="62"/>
        <end position="199"/>
    </location>
</feature>
<feature type="transmembrane region" description="Helical" evidence="12">
    <location>
        <begin position="169"/>
        <end position="194"/>
    </location>
</feature>
<evidence type="ECO:0000256" key="4">
    <source>
        <dbReference type="ARBA" id="ARBA00022692"/>
    </source>
</evidence>
<evidence type="ECO:0000256" key="11">
    <source>
        <dbReference type="RuleBase" id="RU003822"/>
    </source>
</evidence>
<feature type="domain" description="Inward rectifier potassium channel C-terminal" evidence="14">
    <location>
        <begin position="207"/>
        <end position="369"/>
    </location>
</feature>
<dbReference type="SUPFAM" id="SSF81296">
    <property type="entry name" value="E set domains"/>
    <property type="match status" value="1"/>
</dbReference>
<dbReference type="Pfam" id="PF17655">
    <property type="entry name" value="IRK_C"/>
    <property type="match status" value="1"/>
</dbReference>
<dbReference type="AlphaFoldDB" id="A0A9N9T2U7"/>
<dbReference type="GO" id="GO:0034765">
    <property type="term" value="P:regulation of monoatomic ion transmembrane transport"/>
    <property type="evidence" value="ECO:0007669"/>
    <property type="project" value="TreeGrafter"/>
</dbReference>
<keyword evidence="3 11" id="KW-0633">Potassium transport</keyword>
<proteinExistence type="inferred from homology"/>
<comment type="subcellular location">
    <subcellularLocation>
        <location evidence="1 11">Membrane</location>
        <topology evidence="1 11">Multi-pass membrane protein</topology>
    </subcellularLocation>
</comment>
<evidence type="ECO:0000313" key="16">
    <source>
        <dbReference type="Proteomes" id="UP001153709"/>
    </source>
</evidence>
<feature type="transmembrane region" description="Helical" evidence="12">
    <location>
        <begin position="97"/>
        <end position="120"/>
    </location>
</feature>
<keyword evidence="2 11" id="KW-0813">Transport</keyword>
<keyword evidence="10 11" id="KW-0407">Ion channel</keyword>